<feature type="domain" description="DUF306" evidence="1">
    <location>
        <begin position="30"/>
        <end position="136"/>
    </location>
</feature>
<reference evidence="2 3" key="1">
    <citation type="submission" date="2023-07" db="EMBL/GenBank/DDBJ databases">
        <title>Functional and genomic diversity of the sorghum phyllosphere microbiome.</title>
        <authorList>
            <person name="Shade A."/>
        </authorList>
    </citation>
    <scope>NUCLEOTIDE SEQUENCE [LARGE SCALE GENOMIC DNA]</scope>
    <source>
        <strain evidence="2 3">SORGH_AS_1064</strain>
    </source>
</reference>
<gene>
    <name evidence="2" type="ORF">QE404_003262</name>
</gene>
<keyword evidence="3" id="KW-1185">Reference proteome</keyword>
<dbReference type="Gene3D" id="2.40.128.270">
    <property type="match status" value="1"/>
</dbReference>
<dbReference type="PANTHER" id="PTHR35535">
    <property type="entry name" value="HEAT SHOCK PROTEIN HSLJ"/>
    <property type="match status" value="1"/>
</dbReference>
<comment type="caution">
    <text evidence="2">The sequence shown here is derived from an EMBL/GenBank/DDBJ whole genome shotgun (WGS) entry which is preliminary data.</text>
</comment>
<sequence>MKILIYILFIILLPESVISCKVANAGKQQVQREWMLVSFGTFSKEELTKSKAAINLTAPEKNGKIHGGAFMGCNRMFFTAEFGSGNKLTISDVGGTMMACSNMQLETSFAAFFKKMNRYRTEGQYLILSDENGDSMKFIAADWD</sequence>
<keyword evidence="2" id="KW-0346">Stress response</keyword>
<dbReference type="PANTHER" id="PTHR35535:SF1">
    <property type="entry name" value="HEAT SHOCK PROTEIN HSLJ"/>
    <property type="match status" value="1"/>
</dbReference>
<evidence type="ECO:0000259" key="1">
    <source>
        <dbReference type="Pfam" id="PF03724"/>
    </source>
</evidence>
<dbReference type="InterPro" id="IPR005184">
    <property type="entry name" value="DUF306_Meta_HslJ"/>
</dbReference>
<accession>A0ABU0TM43</accession>
<protein>
    <submittedName>
        <fullName evidence="2">Heat shock protein HslJ</fullName>
    </submittedName>
</protein>
<proteinExistence type="predicted"/>
<dbReference type="RefSeq" id="WP_307452155.1">
    <property type="nucleotide sequence ID" value="NZ_JAUTAL010000001.1"/>
</dbReference>
<name>A0ABU0TM43_9FLAO</name>
<organism evidence="2 3">
    <name type="scientific">Chryseobacterium camelliae</name>
    <dbReference type="NCBI Taxonomy" id="1265445"/>
    <lineage>
        <taxon>Bacteria</taxon>
        <taxon>Pseudomonadati</taxon>
        <taxon>Bacteroidota</taxon>
        <taxon>Flavobacteriia</taxon>
        <taxon>Flavobacteriales</taxon>
        <taxon>Weeksellaceae</taxon>
        <taxon>Chryseobacterium group</taxon>
        <taxon>Chryseobacterium</taxon>
    </lineage>
</organism>
<dbReference type="InterPro" id="IPR038670">
    <property type="entry name" value="HslJ-like_sf"/>
</dbReference>
<evidence type="ECO:0000313" key="2">
    <source>
        <dbReference type="EMBL" id="MDQ1098115.1"/>
    </source>
</evidence>
<dbReference type="InterPro" id="IPR053147">
    <property type="entry name" value="Hsp_HslJ-like"/>
</dbReference>
<dbReference type="Pfam" id="PF03724">
    <property type="entry name" value="META"/>
    <property type="match status" value="1"/>
</dbReference>
<dbReference type="Proteomes" id="UP001225072">
    <property type="component" value="Unassembled WGS sequence"/>
</dbReference>
<evidence type="ECO:0000313" key="3">
    <source>
        <dbReference type="Proteomes" id="UP001225072"/>
    </source>
</evidence>
<dbReference type="EMBL" id="JAUTAL010000001">
    <property type="protein sequence ID" value="MDQ1098115.1"/>
    <property type="molecule type" value="Genomic_DNA"/>
</dbReference>